<dbReference type="GO" id="GO:0008080">
    <property type="term" value="F:N-acetyltransferase activity"/>
    <property type="evidence" value="ECO:0007669"/>
    <property type="project" value="TreeGrafter"/>
</dbReference>
<proteinExistence type="predicted"/>
<evidence type="ECO:0000313" key="5">
    <source>
        <dbReference type="Proteomes" id="UP000054683"/>
    </source>
</evidence>
<dbReference type="Proteomes" id="UP000054683">
    <property type="component" value="Unassembled WGS sequence"/>
</dbReference>
<feature type="domain" description="N-acetyltransferase" evidence="3">
    <location>
        <begin position="66"/>
        <end position="227"/>
    </location>
</feature>
<dbReference type="PANTHER" id="PTHR10545">
    <property type="entry name" value="DIAMINE N-ACETYLTRANSFERASE"/>
    <property type="match status" value="1"/>
</dbReference>
<dbReference type="InterPro" id="IPR051016">
    <property type="entry name" value="Diverse_Substrate_AcTransf"/>
</dbReference>
<gene>
    <name evidence="4" type="ORF">AWB69_05110</name>
</gene>
<organism evidence="4 5">
    <name type="scientific">Caballeronia udeis</name>
    <dbReference type="NCBI Taxonomy" id="1232866"/>
    <lineage>
        <taxon>Bacteria</taxon>
        <taxon>Pseudomonadati</taxon>
        <taxon>Pseudomonadota</taxon>
        <taxon>Betaproteobacteria</taxon>
        <taxon>Burkholderiales</taxon>
        <taxon>Burkholderiaceae</taxon>
        <taxon>Caballeronia</taxon>
    </lineage>
</organism>
<dbReference type="AlphaFoldDB" id="A0A158I193"/>
<dbReference type="SUPFAM" id="SSF55729">
    <property type="entry name" value="Acyl-CoA N-acyltransferases (Nat)"/>
    <property type="match status" value="1"/>
</dbReference>
<sequence>MVCTVSASLPTASWSVRKSGRGSSFNDLFGSMNGACTNLFCVQLPPAEACTINRQLEQTPDMTEAIHVRPVELSDFAAWKPLWDGYNAFYGRHGETALPHEITRMTWSRFFDAYEPMHALVAESAGELIGLTHFLFHRSTIQLGPSCFLQDLFTAEAARGKGVGRKLINGVYQHAQNSGVERVYWHTRETNTTAMQLYDKVAEKQGSVVYRKHFQTIWPAGSPHRVV</sequence>
<evidence type="ECO:0000313" key="4">
    <source>
        <dbReference type="EMBL" id="SAL50395.1"/>
    </source>
</evidence>
<dbReference type="Pfam" id="PF00583">
    <property type="entry name" value="Acetyltransf_1"/>
    <property type="match status" value="1"/>
</dbReference>
<dbReference type="PANTHER" id="PTHR10545:SF42">
    <property type="entry name" value="ACETYLTRANSFERASE"/>
    <property type="match status" value="1"/>
</dbReference>
<dbReference type="CDD" id="cd04301">
    <property type="entry name" value="NAT_SF"/>
    <property type="match status" value="1"/>
</dbReference>
<keyword evidence="2" id="KW-0012">Acyltransferase</keyword>
<evidence type="ECO:0000256" key="2">
    <source>
        <dbReference type="ARBA" id="ARBA00023315"/>
    </source>
</evidence>
<name>A0A158I193_9BURK</name>
<dbReference type="InterPro" id="IPR016181">
    <property type="entry name" value="Acyl_CoA_acyltransferase"/>
</dbReference>
<dbReference type="PROSITE" id="PS51186">
    <property type="entry name" value="GNAT"/>
    <property type="match status" value="1"/>
</dbReference>
<dbReference type="Gene3D" id="3.40.630.30">
    <property type="match status" value="1"/>
</dbReference>
<evidence type="ECO:0000256" key="1">
    <source>
        <dbReference type="ARBA" id="ARBA00022679"/>
    </source>
</evidence>
<accession>A0A158I193</accession>
<protein>
    <submittedName>
        <fullName evidence="4">N-acetyltransferase GCN5</fullName>
    </submittedName>
</protein>
<reference evidence="4 5" key="1">
    <citation type="submission" date="2016-01" db="EMBL/GenBank/DDBJ databases">
        <authorList>
            <person name="Oliw E.H."/>
        </authorList>
    </citation>
    <scope>NUCLEOTIDE SEQUENCE [LARGE SCALE GENOMIC DNA]</scope>
    <source>
        <strain evidence="4">LMG 27134</strain>
    </source>
</reference>
<evidence type="ECO:0000259" key="3">
    <source>
        <dbReference type="PROSITE" id="PS51186"/>
    </source>
</evidence>
<dbReference type="InterPro" id="IPR000182">
    <property type="entry name" value="GNAT_dom"/>
</dbReference>
<dbReference type="EMBL" id="FCOK02000038">
    <property type="protein sequence ID" value="SAL50395.1"/>
    <property type="molecule type" value="Genomic_DNA"/>
</dbReference>
<keyword evidence="1 4" id="KW-0808">Transferase</keyword>